<dbReference type="Proteomes" id="UP000299102">
    <property type="component" value="Unassembled WGS sequence"/>
</dbReference>
<accession>A0A4C1WIL6</accession>
<evidence type="ECO:0000313" key="2">
    <source>
        <dbReference type="Proteomes" id="UP000299102"/>
    </source>
</evidence>
<organism evidence="1 2">
    <name type="scientific">Eumeta variegata</name>
    <name type="common">Bagworm moth</name>
    <name type="synonym">Eumeta japonica</name>
    <dbReference type="NCBI Taxonomy" id="151549"/>
    <lineage>
        <taxon>Eukaryota</taxon>
        <taxon>Metazoa</taxon>
        <taxon>Ecdysozoa</taxon>
        <taxon>Arthropoda</taxon>
        <taxon>Hexapoda</taxon>
        <taxon>Insecta</taxon>
        <taxon>Pterygota</taxon>
        <taxon>Neoptera</taxon>
        <taxon>Endopterygota</taxon>
        <taxon>Lepidoptera</taxon>
        <taxon>Glossata</taxon>
        <taxon>Ditrysia</taxon>
        <taxon>Tineoidea</taxon>
        <taxon>Psychidae</taxon>
        <taxon>Oiketicinae</taxon>
        <taxon>Eumeta</taxon>
    </lineage>
</organism>
<gene>
    <name evidence="1" type="ORF">EVAR_48351_1</name>
</gene>
<name>A0A4C1WIL6_EUMVA</name>
<sequence length="77" mass="8677">MIIRLTSDSDHSPASEPGLDLFRFRFWFLNVPTLNIIRHDGVRYGGWTTSVRGLAFAHGSAHGDRMNAIIDRSSFQS</sequence>
<protein>
    <submittedName>
        <fullName evidence="1">Uncharacterized protein</fullName>
    </submittedName>
</protein>
<reference evidence="1 2" key="1">
    <citation type="journal article" date="2019" name="Commun. Biol.">
        <title>The bagworm genome reveals a unique fibroin gene that provides high tensile strength.</title>
        <authorList>
            <person name="Kono N."/>
            <person name="Nakamura H."/>
            <person name="Ohtoshi R."/>
            <person name="Tomita M."/>
            <person name="Numata K."/>
            <person name="Arakawa K."/>
        </authorList>
    </citation>
    <scope>NUCLEOTIDE SEQUENCE [LARGE SCALE GENOMIC DNA]</scope>
</reference>
<dbReference type="EMBL" id="BGZK01000578">
    <property type="protein sequence ID" value="GBP51258.1"/>
    <property type="molecule type" value="Genomic_DNA"/>
</dbReference>
<comment type="caution">
    <text evidence="1">The sequence shown here is derived from an EMBL/GenBank/DDBJ whole genome shotgun (WGS) entry which is preliminary data.</text>
</comment>
<dbReference type="AlphaFoldDB" id="A0A4C1WIL6"/>
<evidence type="ECO:0000313" key="1">
    <source>
        <dbReference type="EMBL" id="GBP51258.1"/>
    </source>
</evidence>
<keyword evidence="2" id="KW-1185">Reference proteome</keyword>
<proteinExistence type="predicted"/>